<evidence type="ECO:0000313" key="4">
    <source>
        <dbReference type="Proteomes" id="UP001432046"/>
    </source>
</evidence>
<evidence type="ECO:0000259" key="2">
    <source>
        <dbReference type="Pfam" id="PF07811"/>
    </source>
</evidence>
<dbReference type="EMBL" id="CP147711">
    <property type="protein sequence ID" value="WXC77385.1"/>
    <property type="molecule type" value="Genomic_DNA"/>
</dbReference>
<evidence type="ECO:0000313" key="3">
    <source>
        <dbReference type="EMBL" id="WXC77385.1"/>
    </source>
</evidence>
<dbReference type="Pfam" id="PF07811">
    <property type="entry name" value="TadE"/>
    <property type="match status" value="1"/>
</dbReference>
<proteinExistence type="predicted"/>
<dbReference type="InterPro" id="IPR012495">
    <property type="entry name" value="TadE-like_dom"/>
</dbReference>
<dbReference type="Proteomes" id="UP001432046">
    <property type="component" value="Chromosome"/>
</dbReference>
<keyword evidence="1" id="KW-0812">Transmembrane</keyword>
<organism evidence="3 4">
    <name type="scientific">Bradyrhizobium septentrionale</name>
    <dbReference type="NCBI Taxonomy" id="1404411"/>
    <lineage>
        <taxon>Bacteria</taxon>
        <taxon>Pseudomonadati</taxon>
        <taxon>Pseudomonadota</taxon>
        <taxon>Alphaproteobacteria</taxon>
        <taxon>Hyphomicrobiales</taxon>
        <taxon>Nitrobacteraceae</taxon>
        <taxon>Bradyrhizobium</taxon>
    </lineage>
</organism>
<gene>
    <name evidence="3" type="ORF">WDK88_28615</name>
</gene>
<keyword evidence="1" id="KW-0472">Membrane</keyword>
<evidence type="ECO:0000256" key="1">
    <source>
        <dbReference type="SAM" id="Phobius"/>
    </source>
</evidence>
<keyword evidence="1" id="KW-1133">Transmembrane helix</keyword>
<keyword evidence="4" id="KW-1185">Reference proteome</keyword>
<reference evidence="3" key="1">
    <citation type="journal article" date="2021" name="Int. J. Syst. Evol. Microbiol.">
        <title>Bradyrhizobium septentrionale sp. nov. (sv. septentrionale) and Bradyrhizobium quebecense sp. nov. (sv. septentrionale) associated with legumes native to Canada possess rearranged symbiosis genes and numerous insertion sequences.</title>
        <authorList>
            <person name="Bromfield E.S.P."/>
            <person name="Cloutier S."/>
        </authorList>
    </citation>
    <scope>NUCLEOTIDE SEQUENCE</scope>
    <source>
        <strain evidence="3">5S5</strain>
    </source>
</reference>
<name>A0ABZ2NR69_9BRAD</name>
<sequence>MRKLDQRGAAAFEFCVVAMTIFALIFGIFDLGRYAITMQSLRSLAGAGARAAMLDDCYMNTVLKITTTPTCSGDYTTEAQKRALVPFLYANGGSPTVTTVTGGSAITVTASASFTTSFRTIWGSTFDNPSTTAKIPF</sequence>
<accession>A0ABZ2NR69</accession>
<feature type="transmembrane region" description="Helical" evidence="1">
    <location>
        <begin position="12"/>
        <end position="36"/>
    </location>
</feature>
<dbReference type="RefSeq" id="WP_338833486.1">
    <property type="nucleotide sequence ID" value="NZ_CP147711.1"/>
</dbReference>
<feature type="domain" description="TadE-like" evidence="2">
    <location>
        <begin position="8"/>
        <end position="50"/>
    </location>
</feature>
<protein>
    <submittedName>
        <fullName evidence="3">TadE family protein</fullName>
    </submittedName>
</protein>
<reference evidence="3" key="2">
    <citation type="submission" date="2024-03" db="EMBL/GenBank/DDBJ databases">
        <authorList>
            <person name="Bromfield E.S.P."/>
            <person name="Cloutier S."/>
        </authorList>
    </citation>
    <scope>NUCLEOTIDE SEQUENCE</scope>
    <source>
        <strain evidence="3">5S5</strain>
    </source>
</reference>